<dbReference type="PANTHER" id="PTHR43568">
    <property type="entry name" value="P PROTEIN"/>
    <property type="match status" value="1"/>
</dbReference>
<evidence type="ECO:0000256" key="4">
    <source>
        <dbReference type="ARBA" id="ARBA00022989"/>
    </source>
</evidence>
<evidence type="ECO:0000256" key="5">
    <source>
        <dbReference type="ARBA" id="ARBA00023136"/>
    </source>
</evidence>
<dbReference type="PANTHER" id="PTHR43568:SF1">
    <property type="entry name" value="P PROTEIN"/>
    <property type="match status" value="1"/>
</dbReference>
<dbReference type="InterPro" id="IPR004680">
    <property type="entry name" value="Cit_transptr-like_dom"/>
</dbReference>
<keyword evidence="4 6" id="KW-1133">Transmembrane helix</keyword>
<dbReference type="InterPro" id="IPR051475">
    <property type="entry name" value="Diverse_Ion_Transporter"/>
</dbReference>
<evidence type="ECO:0000256" key="3">
    <source>
        <dbReference type="ARBA" id="ARBA00022692"/>
    </source>
</evidence>
<sequence length="370" mass="41712">MVISLENVINSLKNEVVFIGALILAVGTSFIAIPKVEYIDFKVLFSLFNLMLMVKAFEELKIMDKLAIEILSRYKNSRIVSFILISLTFISSMFITNDVALITFVPLSLIIGKKAGIDIIDTIIFETLAANIGSSLTPMGNPQNLFLFSYYKLYAGEFFKVTTPLVIIGGIWLFIINLKTKNIPLDFQLNSVQVKDKGKAIIYGVLFTIIIMSIFNFIDYKLVSVITIILVFILDKELIVKVDYFLLATFIGFFIFIGNVSNSEAVHLFMKHILQSREKTYFTAISLSQVVSNVPCAILLSGFTENWREILLGVNIGGMGTLIASLASVIAYKLYVSDYPDRSREYLIKFSIHNFISLGIFIIINYFIIF</sequence>
<keyword evidence="9" id="KW-1185">Reference proteome</keyword>
<accession>A0A6I6F0Z4</accession>
<comment type="subcellular location">
    <subcellularLocation>
        <location evidence="1">Membrane</location>
        <topology evidence="1">Multi-pass membrane protein</topology>
    </subcellularLocation>
</comment>
<dbReference type="GO" id="GO:0016020">
    <property type="term" value="C:membrane"/>
    <property type="evidence" value="ECO:0007669"/>
    <property type="project" value="UniProtKB-SubCell"/>
</dbReference>
<keyword evidence="5 6" id="KW-0472">Membrane</keyword>
<keyword evidence="2" id="KW-0813">Transport</keyword>
<feature type="transmembrane region" description="Helical" evidence="6">
    <location>
        <begin position="310"/>
        <end position="335"/>
    </location>
</feature>
<evidence type="ECO:0000256" key="6">
    <source>
        <dbReference type="SAM" id="Phobius"/>
    </source>
</evidence>
<dbReference type="EMBL" id="CP046522">
    <property type="protein sequence ID" value="QGU94038.1"/>
    <property type="molecule type" value="Genomic_DNA"/>
</dbReference>
<keyword evidence="3 6" id="KW-0812">Transmembrane</keyword>
<feature type="transmembrane region" description="Helical" evidence="6">
    <location>
        <begin position="12"/>
        <end position="33"/>
    </location>
</feature>
<evidence type="ECO:0000256" key="2">
    <source>
        <dbReference type="ARBA" id="ARBA00022448"/>
    </source>
</evidence>
<feature type="transmembrane region" description="Helical" evidence="6">
    <location>
        <begin position="281"/>
        <end position="304"/>
    </location>
</feature>
<protein>
    <submittedName>
        <fullName evidence="8">Anion transporter</fullName>
    </submittedName>
</protein>
<feature type="transmembrane region" description="Helical" evidence="6">
    <location>
        <begin position="238"/>
        <end position="260"/>
    </location>
</feature>
<evidence type="ECO:0000256" key="1">
    <source>
        <dbReference type="ARBA" id="ARBA00004141"/>
    </source>
</evidence>
<name>A0A6I6F0Z4_9CLOT</name>
<feature type="transmembrane region" description="Helical" evidence="6">
    <location>
        <begin position="200"/>
        <end position="218"/>
    </location>
</feature>
<dbReference type="GO" id="GO:0055085">
    <property type="term" value="P:transmembrane transport"/>
    <property type="evidence" value="ECO:0007669"/>
    <property type="project" value="InterPro"/>
</dbReference>
<dbReference type="Proteomes" id="UP000422764">
    <property type="component" value="Chromosome"/>
</dbReference>
<feature type="transmembrane region" description="Helical" evidence="6">
    <location>
        <begin position="347"/>
        <end position="369"/>
    </location>
</feature>
<reference evidence="8 9" key="1">
    <citation type="submission" date="2019-12" db="EMBL/GenBank/DDBJ databases">
        <title>Genome sequenceing of Clostridium bovifaecis.</title>
        <authorList>
            <person name="Yao Y."/>
        </authorList>
    </citation>
    <scope>NUCLEOTIDE SEQUENCE [LARGE SCALE GENOMIC DNA]</scope>
    <source>
        <strain evidence="8 9">BXX</strain>
    </source>
</reference>
<dbReference type="AlphaFoldDB" id="A0A6I6F0Z4"/>
<gene>
    <name evidence="8" type="ORF">GOM49_01805</name>
</gene>
<evidence type="ECO:0000313" key="8">
    <source>
        <dbReference type="EMBL" id="QGU94038.1"/>
    </source>
</evidence>
<feature type="domain" description="Citrate transporter-like" evidence="7">
    <location>
        <begin position="12"/>
        <end position="300"/>
    </location>
</feature>
<feature type="transmembrane region" description="Helical" evidence="6">
    <location>
        <begin position="79"/>
        <end position="105"/>
    </location>
</feature>
<evidence type="ECO:0000313" key="9">
    <source>
        <dbReference type="Proteomes" id="UP000422764"/>
    </source>
</evidence>
<proteinExistence type="predicted"/>
<dbReference type="Pfam" id="PF03600">
    <property type="entry name" value="CitMHS"/>
    <property type="match status" value="1"/>
</dbReference>
<evidence type="ECO:0000259" key="7">
    <source>
        <dbReference type="Pfam" id="PF03600"/>
    </source>
</evidence>
<feature type="transmembrane region" description="Helical" evidence="6">
    <location>
        <begin position="158"/>
        <end position="179"/>
    </location>
</feature>
<organism evidence="8 9">
    <name type="scientific">Clostridium bovifaecis</name>
    <dbReference type="NCBI Taxonomy" id="2184719"/>
    <lineage>
        <taxon>Bacteria</taxon>
        <taxon>Bacillati</taxon>
        <taxon>Bacillota</taxon>
        <taxon>Clostridia</taxon>
        <taxon>Eubacteriales</taxon>
        <taxon>Clostridiaceae</taxon>
        <taxon>Clostridium</taxon>
    </lineage>
</organism>